<dbReference type="EMBL" id="UINC01010316">
    <property type="protein sequence ID" value="SVA45942.1"/>
    <property type="molecule type" value="Genomic_DNA"/>
</dbReference>
<proteinExistence type="predicted"/>
<dbReference type="AlphaFoldDB" id="A0A381W0D1"/>
<name>A0A381W0D1_9ZZZZ</name>
<protein>
    <recommendedName>
        <fullName evidence="3">MORN repeat-containing protein</fullName>
    </recommendedName>
</protein>
<organism evidence="2">
    <name type="scientific">marine metagenome</name>
    <dbReference type="NCBI Taxonomy" id="408172"/>
    <lineage>
        <taxon>unclassified sequences</taxon>
        <taxon>metagenomes</taxon>
        <taxon>ecological metagenomes</taxon>
    </lineage>
</organism>
<evidence type="ECO:0008006" key="3">
    <source>
        <dbReference type="Google" id="ProtNLM"/>
    </source>
</evidence>
<dbReference type="GO" id="GO:0005829">
    <property type="term" value="C:cytosol"/>
    <property type="evidence" value="ECO:0007669"/>
    <property type="project" value="TreeGrafter"/>
</dbReference>
<accession>A0A381W0D1</accession>
<keyword evidence="1" id="KW-0677">Repeat</keyword>
<sequence length="184" mass="21055">MITIWTDCFGAVTYTSGNKYVGEFKNDKPHGLGTFTWASDSQYIGEWKDGSMQGQGTYTYANGEKYFGEWEYNKWHGQGVFVYDTGDMLVGSWDQGEYKSGQTKISKKRIFDNRHTEKNKISGIYNACILDKSHHRNMQIDSVRKAVEETCKMIAKNPSWTQHLKYERGMVAPTLLGMVFNAVL</sequence>
<dbReference type="SMART" id="SM00698">
    <property type="entry name" value="MORN"/>
    <property type="match status" value="3"/>
</dbReference>
<evidence type="ECO:0000313" key="2">
    <source>
        <dbReference type="EMBL" id="SVA45942.1"/>
    </source>
</evidence>
<dbReference type="PANTHER" id="PTHR43215:SF14">
    <property type="entry name" value="RADIAL SPOKE HEAD 1 HOMOLOG"/>
    <property type="match status" value="1"/>
</dbReference>
<dbReference type="PANTHER" id="PTHR43215">
    <property type="entry name" value="RADIAL SPOKE HEAD 1 HOMOLOG"/>
    <property type="match status" value="1"/>
</dbReference>
<dbReference type="Gene3D" id="2.20.110.10">
    <property type="entry name" value="Histone H3 K4-specific methyltransferase SET7/9 N-terminal domain"/>
    <property type="match status" value="2"/>
</dbReference>
<dbReference type="SUPFAM" id="SSF82185">
    <property type="entry name" value="Histone H3 K4-specific methyltransferase SET7/9 N-terminal domain"/>
    <property type="match status" value="1"/>
</dbReference>
<gene>
    <name evidence="2" type="ORF">METZ01_LOCUS98796</name>
</gene>
<reference evidence="2" key="1">
    <citation type="submission" date="2018-05" db="EMBL/GenBank/DDBJ databases">
        <authorList>
            <person name="Lanie J.A."/>
            <person name="Ng W.-L."/>
            <person name="Kazmierczak K.M."/>
            <person name="Andrzejewski T.M."/>
            <person name="Davidsen T.M."/>
            <person name="Wayne K.J."/>
            <person name="Tettelin H."/>
            <person name="Glass J.I."/>
            <person name="Rusch D."/>
            <person name="Podicherti R."/>
            <person name="Tsui H.-C.T."/>
            <person name="Winkler M.E."/>
        </authorList>
    </citation>
    <scope>NUCLEOTIDE SEQUENCE</scope>
</reference>
<evidence type="ECO:0000256" key="1">
    <source>
        <dbReference type="ARBA" id="ARBA00022737"/>
    </source>
</evidence>
<dbReference type="InterPro" id="IPR003409">
    <property type="entry name" value="MORN"/>
</dbReference>
<dbReference type="Pfam" id="PF02493">
    <property type="entry name" value="MORN"/>
    <property type="match status" value="3"/>
</dbReference>